<comment type="caution">
    <text evidence="3">The sequence shown here is derived from an EMBL/GenBank/DDBJ whole genome shotgun (WGS) entry which is preliminary data.</text>
</comment>
<evidence type="ECO:0000313" key="4">
    <source>
        <dbReference type="Proteomes" id="UP000295367"/>
    </source>
</evidence>
<dbReference type="AlphaFoldDB" id="A0A4R3YC15"/>
<accession>A0A4R3YC15</accession>
<feature type="coiled-coil region" evidence="1">
    <location>
        <begin position="122"/>
        <end position="177"/>
    </location>
</feature>
<keyword evidence="1" id="KW-0175">Coiled coil</keyword>
<evidence type="ECO:0000256" key="1">
    <source>
        <dbReference type="SAM" id="Coils"/>
    </source>
</evidence>
<dbReference type="Proteomes" id="UP000295367">
    <property type="component" value="Unassembled WGS sequence"/>
</dbReference>
<gene>
    <name evidence="3" type="ORF">EDC63_102125</name>
</gene>
<evidence type="ECO:0000256" key="2">
    <source>
        <dbReference type="SAM" id="SignalP"/>
    </source>
</evidence>
<feature type="chain" id="PRO_5020438150" evidence="2">
    <location>
        <begin position="23"/>
        <end position="185"/>
    </location>
</feature>
<feature type="signal peptide" evidence="2">
    <location>
        <begin position="1"/>
        <end position="22"/>
    </location>
</feature>
<organism evidence="3 4">
    <name type="scientific">Sulfurirhabdus autotrophica</name>
    <dbReference type="NCBI Taxonomy" id="1706046"/>
    <lineage>
        <taxon>Bacteria</taxon>
        <taxon>Pseudomonadati</taxon>
        <taxon>Pseudomonadota</taxon>
        <taxon>Betaproteobacteria</taxon>
        <taxon>Nitrosomonadales</taxon>
        <taxon>Sulfuricellaceae</taxon>
        <taxon>Sulfurirhabdus</taxon>
    </lineage>
</organism>
<dbReference type="EMBL" id="SMCO01000002">
    <property type="protein sequence ID" value="TCV89607.1"/>
    <property type="molecule type" value="Genomic_DNA"/>
</dbReference>
<proteinExistence type="predicted"/>
<evidence type="ECO:0000313" key="3">
    <source>
        <dbReference type="EMBL" id="TCV89607.1"/>
    </source>
</evidence>
<dbReference type="PROSITE" id="PS51257">
    <property type="entry name" value="PROKAR_LIPOPROTEIN"/>
    <property type="match status" value="1"/>
</dbReference>
<protein>
    <submittedName>
        <fullName evidence="3">Uncharacterized protein</fullName>
    </submittedName>
</protein>
<keyword evidence="4" id="KW-1185">Reference proteome</keyword>
<reference evidence="3 4" key="1">
    <citation type="submission" date="2019-03" db="EMBL/GenBank/DDBJ databases">
        <title>Genomic Encyclopedia of Type Strains, Phase IV (KMG-IV): sequencing the most valuable type-strain genomes for metagenomic binning, comparative biology and taxonomic classification.</title>
        <authorList>
            <person name="Goeker M."/>
        </authorList>
    </citation>
    <scope>NUCLEOTIDE SEQUENCE [LARGE SCALE GENOMIC DNA]</scope>
    <source>
        <strain evidence="3 4">DSM 100309</strain>
    </source>
</reference>
<sequence>MNNRTLYLLLLFISSVVLTSCAGVEPLPASCNNCAVINFVNKKDAETIDTLQYISRVRGLQGDELNREYTSVLQALAKQKTAVNRIKLAFLLCLPNTNFKDDVRANSLLAEVFEDKKDNSSIANLAALLANQTYELKRQEERFQKMNQAMKDEQKRADQLQQKLDALKNIEKSIIQRESKTVPSK</sequence>
<keyword evidence="2" id="KW-0732">Signal</keyword>
<name>A0A4R3YC15_9PROT</name>